<dbReference type="Pfam" id="PF04577">
    <property type="entry name" value="Glyco_transf_61"/>
    <property type="match status" value="1"/>
</dbReference>
<evidence type="ECO:0000256" key="1">
    <source>
        <dbReference type="ARBA" id="ARBA00022676"/>
    </source>
</evidence>
<dbReference type="OrthoDB" id="1892506at2759"/>
<dbReference type="InterPro" id="IPR049625">
    <property type="entry name" value="Glyco_transf_61_cat"/>
</dbReference>
<evidence type="ECO:0000313" key="6">
    <source>
        <dbReference type="Proteomes" id="UP000078348"/>
    </source>
</evidence>
<sequence>MKCKRFSSVLIAFGLLLGLWSLNFIVRRTFAGTSIIAVAQHRSRRVSTPSVLHRPSTQPVLRNENYTLHTVGKHYATLLHVLPAEESITPFQYNQRWWETFEKKRKAVLSQYDWNKQPAYVTKLNESDSRYSAFTKHVNRRSGHAFIHGKNICYNPRKQSYTFYSTTLPTVVNPFDFVFQYGWKLRISRGPVPTQGAYWVEEDSYITQPFTEHHIYHFVESLNFLWTKLMFMQSFPALRVLWLPRFNPNTDYPWNVDFVHVLLEAFQQNITLVTMNDVSALLQRHHASLLCFRRVLLLDRSTYNGDGGFLSGWEPADWLRATFYRHAGVHIAPVRRDAPYALHLVHRTGPRRFLHPEALLALLTTRLGDRVNVSLLFTNCSLACQVHVFGDADILLTVHGAAETNILFMRPRTVLIEAFPPYFVEGTYMNMAGFLRVQYLSVTTYNSTYFPRGLRKTYGEGVYAEGVAFQKRRKFLRNVVDPNNQTVLNAVEEAVAYLDSYRFRREVFESNYLF</sequence>
<dbReference type="GO" id="GO:0016757">
    <property type="term" value="F:glycosyltransferase activity"/>
    <property type="evidence" value="ECO:0007669"/>
    <property type="project" value="UniProtKB-KW"/>
</dbReference>
<dbReference type="EMBL" id="LXWW01000023">
    <property type="protein sequence ID" value="OAO17628.1"/>
    <property type="molecule type" value="Genomic_DNA"/>
</dbReference>
<keyword evidence="3" id="KW-0325">Glycoprotein</keyword>
<keyword evidence="1" id="KW-0328">Glycosyltransferase</keyword>
<evidence type="ECO:0000256" key="2">
    <source>
        <dbReference type="ARBA" id="ARBA00022679"/>
    </source>
</evidence>
<organism evidence="5 6">
    <name type="scientific">Blastocystis sp. subtype 1 (strain ATCC 50177 / NandII)</name>
    <dbReference type="NCBI Taxonomy" id="478820"/>
    <lineage>
        <taxon>Eukaryota</taxon>
        <taxon>Sar</taxon>
        <taxon>Stramenopiles</taxon>
        <taxon>Bigyra</taxon>
        <taxon>Opalozoa</taxon>
        <taxon>Opalinata</taxon>
        <taxon>Blastocystidae</taxon>
        <taxon>Blastocystis</taxon>
    </lineage>
</organism>
<evidence type="ECO:0000313" key="5">
    <source>
        <dbReference type="EMBL" id="OAO17628.1"/>
    </source>
</evidence>
<proteinExistence type="predicted"/>
<reference evidence="5 6" key="1">
    <citation type="submission" date="2016-05" db="EMBL/GenBank/DDBJ databases">
        <title>Nuclear genome of Blastocystis sp. subtype 1 NandII.</title>
        <authorList>
            <person name="Gentekaki E."/>
            <person name="Curtis B."/>
            <person name="Stairs C."/>
            <person name="Eme L."/>
            <person name="Herman E."/>
            <person name="Klimes V."/>
            <person name="Arias M.C."/>
            <person name="Elias M."/>
            <person name="Hilliou F."/>
            <person name="Klute M."/>
            <person name="Malik S.-B."/>
            <person name="Pightling A."/>
            <person name="Rachubinski R."/>
            <person name="Salas D."/>
            <person name="Schlacht A."/>
            <person name="Suga H."/>
            <person name="Archibald J."/>
            <person name="Ball S.G."/>
            <person name="Clark G."/>
            <person name="Dacks J."/>
            <person name="Van Der Giezen M."/>
            <person name="Tsaousis A."/>
            <person name="Roger A."/>
        </authorList>
    </citation>
    <scope>NUCLEOTIDE SEQUENCE [LARGE SCALE GENOMIC DNA]</scope>
    <source>
        <strain evidence="6">ATCC 50177 / NandII</strain>
    </source>
</reference>
<feature type="domain" description="Glycosyltransferase 61 catalytic" evidence="4">
    <location>
        <begin position="325"/>
        <end position="416"/>
    </location>
</feature>
<dbReference type="Proteomes" id="UP000078348">
    <property type="component" value="Unassembled WGS sequence"/>
</dbReference>
<name>A0A196SKQ6_BLAHN</name>
<dbReference type="PANTHER" id="PTHR20961">
    <property type="entry name" value="GLYCOSYLTRANSFERASE"/>
    <property type="match status" value="1"/>
</dbReference>
<dbReference type="PANTHER" id="PTHR20961:SF124">
    <property type="entry name" value="GLYCOSYLTRANSFERASE"/>
    <property type="match status" value="1"/>
</dbReference>
<evidence type="ECO:0000259" key="4">
    <source>
        <dbReference type="Pfam" id="PF04577"/>
    </source>
</evidence>
<protein>
    <recommendedName>
        <fullName evidence="4">Glycosyltransferase 61 catalytic domain-containing protein</fullName>
    </recommendedName>
</protein>
<keyword evidence="6" id="KW-1185">Reference proteome</keyword>
<dbReference type="AlphaFoldDB" id="A0A196SKQ6"/>
<dbReference type="InterPro" id="IPR007657">
    <property type="entry name" value="Glycosyltransferase_61"/>
</dbReference>
<keyword evidence="2" id="KW-0808">Transferase</keyword>
<accession>A0A196SKQ6</accession>
<gene>
    <name evidence="5" type="ORF">AV274_0652</name>
</gene>
<evidence type="ECO:0000256" key="3">
    <source>
        <dbReference type="ARBA" id="ARBA00023180"/>
    </source>
</evidence>
<dbReference type="STRING" id="478820.A0A196SKQ6"/>
<comment type="caution">
    <text evidence="5">The sequence shown here is derived from an EMBL/GenBank/DDBJ whole genome shotgun (WGS) entry which is preliminary data.</text>
</comment>